<feature type="domain" description="SGNH hydrolase-type esterase" evidence="1">
    <location>
        <begin position="34"/>
        <end position="232"/>
    </location>
</feature>
<gene>
    <name evidence="2" type="ORF">SAMN05421670_2374</name>
</gene>
<dbReference type="Proteomes" id="UP000198734">
    <property type="component" value="Unassembled WGS sequence"/>
</dbReference>
<sequence length="354" mass="38801">MRKIWACILVVTFTVFSIYSPSVYAETTKIDYVALGDSLASGHTPYGVAVNRGFTDIISEVLAKEKVLGSYTKEFAASGQTSAGLVETVNRTDVQKFLKQAELVTIISGANDFIDEFYNPVNGSIQIDLPKATALLETVSGNLATAIKQIKTLNPDADVYLYGYYFPLPHIQDVALKQKVQLAFSIANDQLATLAKREGVHFVEVAQMFDKNGIAYLENPADIHPNMAGYQVLADQFFANFSIPVNKPLPSIPDKWGQIIEKSEPVASNKTWTINLNKVVNPKSVDNGIFVVKDGTLRIPVSIKVSSTDPKQVLISAPKQGYKPGSYELMITKDLKDSLGGPLKTTVLMKFQVK</sequence>
<dbReference type="RefSeq" id="WP_175496252.1">
    <property type="nucleotide sequence ID" value="NZ_FOXU01000004.1"/>
</dbReference>
<dbReference type="Gene3D" id="3.40.50.1110">
    <property type="entry name" value="SGNH hydrolase"/>
    <property type="match status" value="1"/>
</dbReference>
<dbReference type="SUPFAM" id="SSF52266">
    <property type="entry name" value="SGNH hydrolase"/>
    <property type="match status" value="1"/>
</dbReference>
<dbReference type="Pfam" id="PF13472">
    <property type="entry name" value="Lipase_GDSL_2"/>
    <property type="match status" value="1"/>
</dbReference>
<dbReference type="STRING" id="126156.SAMN05421670_2374"/>
<evidence type="ECO:0000313" key="2">
    <source>
        <dbReference type="EMBL" id="SFQ51203.1"/>
    </source>
</evidence>
<dbReference type="PANTHER" id="PTHR30383:SF27">
    <property type="entry name" value="SPORE GERMINATION LIPASE LIPC"/>
    <property type="match status" value="1"/>
</dbReference>
<name>A0A1I5Z407_9BACI</name>
<dbReference type="InterPro" id="IPR013830">
    <property type="entry name" value="SGNH_hydro"/>
</dbReference>
<evidence type="ECO:0000259" key="1">
    <source>
        <dbReference type="Pfam" id="PF13472"/>
    </source>
</evidence>
<evidence type="ECO:0000313" key="3">
    <source>
        <dbReference type="Proteomes" id="UP000198734"/>
    </source>
</evidence>
<proteinExistence type="predicted"/>
<organism evidence="2 3">
    <name type="scientific">Psychrobacillus psychrotolerans</name>
    <dbReference type="NCBI Taxonomy" id="126156"/>
    <lineage>
        <taxon>Bacteria</taxon>
        <taxon>Bacillati</taxon>
        <taxon>Bacillota</taxon>
        <taxon>Bacilli</taxon>
        <taxon>Bacillales</taxon>
        <taxon>Bacillaceae</taxon>
        <taxon>Psychrobacillus</taxon>
    </lineage>
</organism>
<dbReference type="InterPro" id="IPR051532">
    <property type="entry name" value="Ester_Hydrolysis_Enzymes"/>
</dbReference>
<dbReference type="PANTHER" id="PTHR30383">
    <property type="entry name" value="THIOESTERASE 1/PROTEASE 1/LYSOPHOSPHOLIPASE L1"/>
    <property type="match status" value="1"/>
</dbReference>
<dbReference type="InterPro" id="IPR036514">
    <property type="entry name" value="SGNH_hydro_sf"/>
</dbReference>
<dbReference type="EMBL" id="FOXU01000004">
    <property type="protein sequence ID" value="SFQ51203.1"/>
    <property type="molecule type" value="Genomic_DNA"/>
</dbReference>
<keyword evidence="3" id="KW-1185">Reference proteome</keyword>
<accession>A0A1I5Z407</accession>
<reference evidence="3" key="1">
    <citation type="submission" date="2016-10" db="EMBL/GenBank/DDBJ databases">
        <authorList>
            <person name="Varghese N."/>
            <person name="Submissions S."/>
        </authorList>
    </citation>
    <scope>NUCLEOTIDE SEQUENCE [LARGE SCALE GENOMIC DNA]</scope>
    <source>
        <strain evidence="3">DSM 11706</strain>
    </source>
</reference>
<dbReference type="GO" id="GO:0004622">
    <property type="term" value="F:phosphatidylcholine lysophospholipase activity"/>
    <property type="evidence" value="ECO:0007669"/>
    <property type="project" value="TreeGrafter"/>
</dbReference>
<dbReference type="AlphaFoldDB" id="A0A1I5Z407"/>
<protein>
    <submittedName>
        <fullName evidence="2">Lysophospholipase L1</fullName>
    </submittedName>
</protein>